<dbReference type="SMART" id="SM00470">
    <property type="entry name" value="ParB"/>
    <property type="match status" value="1"/>
</dbReference>
<organism evidence="2 3">
    <name type="scientific">Anaerobutyricum hallii</name>
    <dbReference type="NCBI Taxonomy" id="39488"/>
    <lineage>
        <taxon>Bacteria</taxon>
        <taxon>Bacillati</taxon>
        <taxon>Bacillota</taxon>
        <taxon>Clostridia</taxon>
        <taxon>Lachnospirales</taxon>
        <taxon>Lachnospiraceae</taxon>
        <taxon>Anaerobutyricum</taxon>
    </lineage>
</organism>
<evidence type="ECO:0000259" key="1">
    <source>
        <dbReference type="SMART" id="SM00470"/>
    </source>
</evidence>
<dbReference type="PANTHER" id="PTHR33375">
    <property type="entry name" value="CHROMOSOME-PARTITIONING PROTEIN PARB-RELATED"/>
    <property type="match status" value="1"/>
</dbReference>
<dbReference type="Gene3D" id="3.90.1530.30">
    <property type="match status" value="1"/>
</dbReference>
<dbReference type="PANTHER" id="PTHR33375:SF7">
    <property type="entry name" value="CHROMOSOME 2-PARTITIONING PROTEIN PARB-RELATED"/>
    <property type="match status" value="1"/>
</dbReference>
<dbReference type="InterPro" id="IPR036086">
    <property type="entry name" value="ParB/Sulfiredoxin_sf"/>
</dbReference>
<dbReference type="SUPFAM" id="SSF110849">
    <property type="entry name" value="ParB/Sulfiredoxin"/>
    <property type="match status" value="1"/>
</dbReference>
<dbReference type="GO" id="GO:0005694">
    <property type="term" value="C:chromosome"/>
    <property type="evidence" value="ECO:0007669"/>
    <property type="project" value="TreeGrafter"/>
</dbReference>
<dbReference type="Proteomes" id="UP000283497">
    <property type="component" value="Unassembled WGS sequence"/>
</dbReference>
<name>A0A415G6U9_9FIRM</name>
<gene>
    <name evidence="2" type="ORF">DW068_08820</name>
</gene>
<protein>
    <recommendedName>
        <fullName evidence="1">ParB-like N-terminal domain-containing protein</fullName>
    </recommendedName>
</protein>
<evidence type="ECO:0000313" key="2">
    <source>
        <dbReference type="EMBL" id="RHK38773.1"/>
    </source>
</evidence>
<dbReference type="Gene3D" id="1.10.10.2830">
    <property type="match status" value="1"/>
</dbReference>
<reference evidence="2 3" key="1">
    <citation type="submission" date="2018-08" db="EMBL/GenBank/DDBJ databases">
        <title>A genome reference for cultivated species of the human gut microbiota.</title>
        <authorList>
            <person name="Zou Y."/>
            <person name="Xue W."/>
            <person name="Luo G."/>
        </authorList>
    </citation>
    <scope>NUCLEOTIDE SEQUENCE [LARGE SCALE GENOMIC DNA]</scope>
    <source>
        <strain evidence="2 3">AF45-14BH</strain>
    </source>
</reference>
<evidence type="ECO:0000313" key="3">
    <source>
        <dbReference type="Proteomes" id="UP000283497"/>
    </source>
</evidence>
<dbReference type="InterPro" id="IPR003115">
    <property type="entry name" value="ParB_N"/>
</dbReference>
<dbReference type="Pfam" id="PF02195">
    <property type="entry name" value="ParB_N"/>
    <property type="match status" value="1"/>
</dbReference>
<dbReference type="EMBL" id="QRNJ01000031">
    <property type="protein sequence ID" value="RHK38773.1"/>
    <property type="molecule type" value="Genomic_DNA"/>
</dbReference>
<dbReference type="AlphaFoldDB" id="A0A415G6U9"/>
<dbReference type="SUPFAM" id="SSF109709">
    <property type="entry name" value="KorB DNA-binding domain-like"/>
    <property type="match status" value="1"/>
</dbReference>
<dbReference type="GO" id="GO:0007059">
    <property type="term" value="P:chromosome segregation"/>
    <property type="evidence" value="ECO:0007669"/>
    <property type="project" value="TreeGrafter"/>
</dbReference>
<comment type="caution">
    <text evidence="2">The sequence shown here is derived from an EMBL/GenBank/DDBJ whole genome shotgun (WGS) entry which is preliminary data.</text>
</comment>
<feature type="domain" description="ParB-like N-terminal" evidence="1">
    <location>
        <begin position="32"/>
        <end position="129"/>
    </location>
</feature>
<dbReference type="InterPro" id="IPR050336">
    <property type="entry name" value="Chromosome_partition/occlusion"/>
</dbReference>
<proteinExistence type="predicted"/>
<sequence length="411" mass="47496">MSVATGFSVLDALNENSKRGIDTTPKARFRTKDISIHKIYSNARNFYPQEGIEEKAGEILTVGLIENLAVMYAPSEEGEYKLISGERRWRALKLLVERGYTEYELVTCQVRNPANSHEEKIELIIANSSRDKSVATLLREESELKEELRYMKENGMKIHGRDLSEGKLRDVIASMLHVSGTKIAQMETINNNLIPELKEEIEKDNIKFSTAYELSGMDEEKQKEALQKLKDSGNLSYKEIKEMKNEGSEKVSESDTEDEPDIPVEEFTSQLPDVEEYETPHPEGITSLCYSCKRYIECNVRTSTCTSCDQYINKTEAYKSQEERYSEEQDKIDRETKKKLQEIDDEKKMEILPSDRKRIEIEKAQEGLLGYVCGELCSKTQEDSYEKVCENCKLMNYVEQLKEAYERDYRK</sequence>
<accession>A0A415G6U9</accession>